<dbReference type="EMBL" id="GBEZ01000556">
    <property type="protein sequence ID" value="JAC84340.1"/>
    <property type="molecule type" value="Transcribed_RNA"/>
</dbReference>
<sequence>MSKFRSFEGTIRNIASLSTDALPEGERLYRTLQEAARGGSFVKFLCLRRSPDLKCANLLCTKVGEPCICRLGVVLQKLVSVKALSLSENDLTEIPSSLWELHQLHFLDLSRNLLVDIPGDIGKLQNLQQLDVSGNPLQRPLPTQLLELPHLVRLRVDTAAARRLPFGRSAWEDAGRVLEIC</sequence>
<evidence type="ECO:0000259" key="4">
    <source>
        <dbReference type="Pfam" id="PF23598"/>
    </source>
</evidence>
<dbReference type="InterPro" id="IPR003591">
    <property type="entry name" value="Leu-rich_rpt_typical-subtyp"/>
</dbReference>
<keyword evidence="2" id="KW-0433">Leucine-rich repeat</keyword>
<dbReference type="Gene3D" id="3.80.10.10">
    <property type="entry name" value="Ribonuclease Inhibitor"/>
    <property type="match status" value="1"/>
</dbReference>
<dbReference type="SMART" id="SM00369">
    <property type="entry name" value="LRR_TYP"/>
    <property type="match status" value="3"/>
</dbReference>
<organism evidence="5">
    <name type="scientific">Tetraselmis sp. GSL018</name>
    <dbReference type="NCBI Taxonomy" id="582737"/>
    <lineage>
        <taxon>Eukaryota</taxon>
        <taxon>Viridiplantae</taxon>
        <taxon>Chlorophyta</taxon>
        <taxon>core chlorophytes</taxon>
        <taxon>Chlorodendrophyceae</taxon>
        <taxon>Chlorodendrales</taxon>
        <taxon>Chlorodendraceae</taxon>
        <taxon>Tetraselmis</taxon>
    </lineage>
</organism>
<accession>A0A061SN69</accession>
<reference evidence="5" key="1">
    <citation type="submission" date="2014-05" db="EMBL/GenBank/DDBJ databases">
        <title>The transcriptome of the halophilic microalga Tetraselmis sp. GSL018 isolated from the Great Salt Lake, Utah.</title>
        <authorList>
            <person name="Jinkerson R.E."/>
            <person name="D'Adamo S."/>
            <person name="Posewitz M.C."/>
        </authorList>
    </citation>
    <scope>NUCLEOTIDE SEQUENCE</scope>
    <source>
        <strain evidence="5">GSL018</strain>
    </source>
</reference>
<dbReference type="SUPFAM" id="SSF52058">
    <property type="entry name" value="L domain-like"/>
    <property type="match status" value="1"/>
</dbReference>
<dbReference type="PROSITE" id="PS51450">
    <property type="entry name" value="LRR"/>
    <property type="match status" value="1"/>
</dbReference>
<dbReference type="PANTHER" id="PTHR48051:SF1">
    <property type="entry name" value="RAS SUPPRESSOR PROTEIN 1"/>
    <property type="match status" value="1"/>
</dbReference>
<evidence type="ECO:0000256" key="3">
    <source>
        <dbReference type="ARBA" id="ARBA00022737"/>
    </source>
</evidence>
<evidence type="ECO:0000313" key="5">
    <source>
        <dbReference type="EMBL" id="JAC84340.1"/>
    </source>
</evidence>
<dbReference type="InterPro" id="IPR050216">
    <property type="entry name" value="LRR_domain-containing"/>
</dbReference>
<evidence type="ECO:0000256" key="2">
    <source>
        <dbReference type="ARBA" id="ARBA00022614"/>
    </source>
</evidence>
<feature type="domain" description="Disease resistance R13L4/SHOC-2-like LRR" evidence="4">
    <location>
        <begin position="96"/>
        <end position="165"/>
    </location>
</feature>
<dbReference type="InterPro" id="IPR032675">
    <property type="entry name" value="LRR_dom_sf"/>
</dbReference>
<proteinExistence type="predicted"/>
<protein>
    <submittedName>
        <fullName evidence="5">Putative leucine rich repeat protein</fullName>
    </submittedName>
</protein>
<dbReference type="Pfam" id="PF23598">
    <property type="entry name" value="LRR_14"/>
    <property type="match status" value="1"/>
</dbReference>
<dbReference type="PANTHER" id="PTHR48051">
    <property type="match status" value="1"/>
</dbReference>
<comment type="subcellular location">
    <subcellularLocation>
        <location evidence="1">Cytoplasm</location>
        <location evidence="1">Cytoskeleton</location>
        <location evidence="1">Cilium axoneme</location>
    </subcellularLocation>
</comment>
<name>A0A061SN69_9CHLO</name>
<dbReference type="GO" id="GO:0005930">
    <property type="term" value="C:axoneme"/>
    <property type="evidence" value="ECO:0007669"/>
    <property type="project" value="UniProtKB-SubCell"/>
</dbReference>
<dbReference type="InterPro" id="IPR001611">
    <property type="entry name" value="Leu-rich_rpt"/>
</dbReference>
<evidence type="ECO:0000256" key="1">
    <source>
        <dbReference type="ARBA" id="ARBA00004430"/>
    </source>
</evidence>
<keyword evidence="3" id="KW-0677">Repeat</keyword>
<dbReference type="AlphaFoldDB" id="A0A061SN69"/>
<dbReference type="InterPro" id="IPR055414">
    <property type="entry name" value="LRR_R13L4/SHOC2-like"/>
</dbReference>
<gene>
    <name evidence="5" type="ORF">TSPGSL018_1232</name>
</gene>